<protein>
    <submittedName>
        <fullName evidence="8">NUDIX hydrolase YfcD</fullName>
    </submittedName>
</protein>
<comment type="cofactor">
    <cofactor evidence="1">
        <name>Mg(2+)</name>
        <dbReference type="ChEBI" id="CHEBI:18420"/>
    </cofactor>
</comment>
<dbReference type="GO" id="GO:0016817">
    <property type="term" value="F:hydrolase activity, acting on acid anhydrides"/>
    <property type="evidence" value="ECO:0007669"/>
    <property type="project" value="InterPro"/>
</dbReference>
<dbReference type="Pfam" id="PF00293">
    <property type="entry name" value="NUDIX"/>
    <property type="match status" value="1"/>
</dbReference>
<dbReference type="NCBIfam" id="NF011922">
    <property type="entry name" value="PRK15393.1"/>
    <property type="match status" value="1"/>
</dbReference>
<evidence type="ECO:0000256" key="1">
    <source>
        <dbReference type="ARBA" id="ARBA00001946"/>
    </source>
</evidence>
<name>N9U579_9GAMM</name>
<comment type="similarity">
    <text evidence="2">Belongs to the Nudix hydrolase family.</text>
</comment>
<dbReference type="InterPro" id="IPR000086">
    <property type="entry name" value="NUDIX_hydrolase_dom"/>
</dbReference>
<dbReference type="PANTHER" id="PTHR10885">
    <property type="entry name" value="ISOPENTENYL-DIPHOSPHATE DELTA-ISOMERASE"/>
    <property type="match status" value="1"/>
</dbReference>
<feature type="domain" description="Nudix hydrolase" evidence="7">
    <location>
        <begin position="27"/>
        <end position="155"/>
    </location>
</feature>
<dbReference type="AlphaFoldDB" id="N9U579"/>
<dbReference type="Proteomes" id="UP000023775">
    <property type="component" value="Unassembled WGS sequence"/>
</dbReference>
<evidence type="ECO:0000313" key="8">
    <source>
        <dbReference type="EMBL" id="ENY73560.1"/>
    </source>
</evidence>
<dbReference type="eggNOG" id="COG1443">
    <property type="taxonomic scope" value="Bacteria"/>
</dbReference>
<keyword evidence="3 6" id="KW-0479">Metal-binding</keyword>
<evidence type="ECO:0000256" key="6">
    <source>
        <dbReference type="PIRSR" id="PIRSR017340-1"/>
    </source>
</evidence>
<keyword evidence="9" id="KW-1185">Reference proteome</keyword>
<dbReference type="GO" id="GO:0046872">
    <property type="term" value="F:metal ion binding"/>
    <property type="evidence" value="ECO:0007669"/>
    <property type="project" value="UniProtKB-KW"/>
</dbReference>
<dbReference type="PROSITE" id="PS51462">
    <property type="entry name" value="NUDIX"/>
    <property type="match status" value="1"/>
</dbReference>
<gene>
    <name evidence="8" type="ORF">G114_02314</name>
</gene>
<accession>N9U579</accession>
<keyword evidence="4 8" id="KW-0378">Hydrolase</keyword>
<organism evidence="8 9">
    <name type="scientific">Aeromonas diversa CDC 2478-85</name>
    <dbReference type="NCBI Taxonomy" id="1268237"/>
    <lineage>
        <taxon>Bacteria</taxon>
        <taxon>Pseudomonadati</taxon>
        <taxon>Pseudomonadota</taxon>
        <taxon>Gammaproteobacteria</taxon>
        <taxon>Aeromonadales</taxon>
        <taxon>Aeromonadaceae</taxon>
        <taxon>Aeromonas</taxon>
    </lineage>
</organism>
<reference evidence="8 9" key="1">
    <citation type="journal article" date="2013" name="Genome Announc.">
        <title>Draft Genome Sequence of the Aeromonas diversa Type Strain.</title>
        <authorList>
            <person name="Farfan M."/>
            <person name="Spataro N."/>
            <person name="Sanglas A."/>
            <person name="Albarral V."/>
            <person name="Loren J.G."/>
            <person name="Bosch E."/>
            <person name="Fuste M.C."/>
        </authorList>
    </citation>
    <scope>NUCLEOTIDE SEQUENCE [LARGE SCALE GENOMIC DNA]</scope>
    <source>
        <strain evidence="8 9">2478-85</strain>
    </source>
</reference>
<evidence type="ECO:0000313" key="9">
    <source>
        <dbReference type="Proteomes" id="UP000023775"/>
    </source>
</evidence>
<dbReference type="Gene3D" id="3.90.79.10">
    <property type="entry name" value="Nucleoside Triphosphate Pyrophosphohydrolase"/>
    <property type="match status" value="1"/>
</dbReference>
<evidence type="ECO:0000256" key="4">
    <source>
        <dbReference type="ARBA" id="ARBA00022801"/>
    </source>
</evidence>
<dbReference type="RefSeq" id="WP_005346854.1">
    <property type="nucleotide sequence ID" value="NZ_APVG01000003.1"/>
</dbReference>
<dbReference type="PANTHER" id="PTHR10885:SF0">
    <property type="entry name" value="ISOPENTENYL-DIPHOSPHATE DELTA-ISOMERASE"/>
    <property type="match status" value="1"/>
</dbReference>
<evidence type="ECO:0000256" key="3">
    <source>
        <dbReference type="ARBA" id="ARBA00022723"/>
    </source>
</evidence>
<dbReference type="SUPFAM" id="SSF55811">
    <property type="entry name" value="Nudix"/>
    <property type="match status" value="1"/>
</dbReference>
<sequence length="169" mass="18943">MELVEVVDEQNNIVRIAPRAEIRRDNLAHRATYILVCRSDGRVVVQRRTLCKDFCPGMLDACCGGVVSAGEQYDESALRELAEELGVSGIPLRGFGTFYSRSDLYHVWGGLYLCTYDGELVLQAEEVEAVEELTLEEIAARADEFTPDSLIAIAELRQRGAFSHHRSHR</sequence>
<evidence type="ECO:0000256" key="2">
    <source>
        <dbReference type="ARBA" id="ARBA00005582"/>
    </source>
</evidence>
<keyword evidence="5 6" id="KW-0460">Magnesium</keyword>
<feature type="binding site" evidence="6">
    <location>
        <position position="84"/>
    </location>
    <ligand>
        <name>Mg(2+)</name>
        <dbReference type="ChEBI" id="CHEBI:18420"/>
    </ligand>
</feature>
<comment type="caution">
    <text evidence="8">The sequence shown here is derived from an EMBL/GenBank/DDBJ whole genome shotgun (WGS) entry which is preliminary data.</text>
</comment>
<dbReference type="CDD" id="cd04697">
    <property type="entry name" value="NUDIX_Hydrolase"/>
    <property type="match status" value="1"/>
</dbReference>
<dbReference type="OrthoDB" id="517136at2"/>
<feature type="binding site" evidence="6">
    <location>
        <position position="80"/>
    </location>
    <ligand>
        <name>Mg(2+)</name>
        <dbReference type="ChEBI" id="CHEBI:18420"/>
    </ligand>
</feature>
<evidence type="ECO:0000259" key="7">
    <source>
        <dbReference type="PROSITE" id="PS51462"/>
    </source>
</evidence>
<dbReference type="PIRSF" id="PIRSF017340">
    <property type="entry name" value="Nudix_hydro"/>
    <property type="match status" value="1"/>
</dbReference>
<evidence type="ECO:0000256" key="5">
    <source>
        <dbReference type="ARBA" id="ARBA00022842"/>
    </source>
</evidence>
<dbReference type="InterPro" id="IPR024195">
    <property type="entry name" value="NUDIX_hydrolase_YfcD_pred"/>
</dbReference>
<dbReference type="PATRIC" id="fig|1268237.3.peg.452"/>
<proteinExistence type="inferred from homology"/>
<dbReference type="InterPro" id="IPR015797">
    <property type="entry name" value="NUDIX_hydrolase-like_dom_sf"/>
</dbReference>
<dbReference type="EMBL" id="APVG01000003">
    <property type="protein sequence ID" value="ENY73560.1"/>
    <property type="molecule type" value="Genomic_DNA"/>
</dbReference>